<feature type="transmembrane region" description="Helical" evidence="2">
    <location>
        <begin position="106"/>
        <end position="125"/>
    </location>
</feature>
<keyword evidence="2" id="KW-0472">Membrane</keyword>
<feature type="transmembrane region" description="Helical" evidence="2">
    <location>
        <begin position="176"/>
        <end position="197"/>
    </location>
</feature>
<proteinExistence type="predicted"/>
<evidence type="ECO:0000256" key="1">
    <source>
        <dbReference type="SAM" id="MobiDB-lite"/>
    </source>
</evidence>
<keyword evidence="4" id="KW-1185">Reference proteome</keyword>
<feature type="transmembrane region" description="Helical" evidence="2">
    <location>
        <begin position="82"/>
        <end position="99"/>
    </location>
</feature>
<evidence type="ECO:0008006" key="5">
    <source>
        <dbReference type="Google" id="ProtNLM"/>
    </source>
</evidence>
<feature type="transmembrane region" description="Helical" evidence="2">
    <location>
        <begin position="145"/>
        <end position="164"/>
    </location>
</feature>
<feature type="transmembrane region" description="Helical" evidence="2">
    <location>
        <begin position="43"/>
        <end position="62"/>
    </location>
</feature>
<comment type="caution">
    <text evidence="3">The sequence shown here is derived from an EMBL/GenBank/DDBJ whole genome shotgun (WGS) entry which is preliminary data.</text>
</comment>
<accession>A0ABU2T2T8</accession>
<dbReference type="EMBL" id="JAVRFE010000007">
    <property type="protein sequence ID" value="MDT0455544.1"/>
    <property type="molecule type" value="Genomic_DNA"/>
</dbReference>
<dbReference type="RefSeq" id="WP_311622884.1">
    <property type="nucleotide sequence ID" value="NZ_JAVRFE010000007.1"/>
</dbReference>
<keyword evidence="2" id="KW-1133">Transmembrane helix</keyword>
<name>A0ABU2T2T8_9ACTN</name>
<evidence type="ECO:0000256" key="2">
    <source>
        <dbReference type="SAM" id="Phobius"/>
    </source>
</evidence>
<protein>
    <recommendedName>
        <fullName evidence="5">DUF3995 domain-containing protein</fullName>
    </recommendedName>
</protein>
<gene>
    <name evidence="3" type="ORF">RM550_07300</name>
</gene>
<feature type="region of interest" description="Disordered" evidence="1">
    <location>
        <begin position="1"/>
        <end position="35"/>
    </location>
</feature>
<dbReference type="Proteomes" id="UP001180551">
    <property type="component" value="Unassembled WGS sequence"/>
</dbReference>
<feature type="compositionally biased region" description="Pro residues" evidence="1">
    <location>
        <begin position="1"/>
        <end position="10"/>
    </location>
</feature>
<evidence type="ECO:0000313" key="3">
    <source>
        <dbReference type="EMBL" id="MDT0455544.1"/>
    </source>
</evidence>
<organism evidence="3 4">
    <name type="scientific">Streptomyces mooreae</name>
    <dbReference type="NCBI Taxonomy" id="3075523"/>
    <lineage>
        <taxon>Bacteria</taxon>
        <taxon>Bacillati</taxon>
        <taxon>Actinomycetota</taxon>
        <taxon>Actinomycetes</taxon>
        <taxon>Kitasatosporales</taxon>
        <taxon>Streptomycetaceae</taxon>
        <taxon>Streptomyces</taxon>
    </lineage>
</organism>
<reference evidence="3" key="1">
    <citation type="submission" date="2024-05" db="EMBL/GenBank/DDBJ databases">
        <title>30 novel species of actinomycetes from the DSMZ collection.</title>
        <authorList>
            <person name="Nouioui I."/>
        </authorList>
    </citation>
    <scope>NUCLEOTIDE SEQUENCE</scope>
    <source>
        <strain evidence="3">DSM 41527</strain>
    </source>
</reference>
<keyword evidence="2" id="KW-0812">Transmembrane</keyword>
<sequence length="198" mass="20514">MTTPPPPSDPPTVHLPTAVDAPADDLAPETEAKDTSPNRRLRWLVFNASAAAAGHLAIWSVTGDPMAGVHLVARMATSVPQLGRAVLTGVAAWAGWKGARLIRLDRLPGGSAFCIGAAFGAALWGQGTTPLIADAMAVAHPWSTLLAPLLTTGPVAAACWRLLDSRTTQARAPIRWVARVPLATVVLSSALYAPGALL</sequence>
<evidence type="ECO:0000313" key="4">
    <source>
        <dbReference type="Proteomes" id="UP001180551"/>
    </source>
</evidence>